<comment type="subcellular location">
    <subcellularLocation>
        <location evidence="1 7">Cell membrane</location>
        <topology evidence="1 7">Multi-pass membrane protein</topology>
    </subcellularLocation>
</comment>
<feature type="transmembrane region" description="Helical" evidence="7">
    <location>
        <begin position="183"/>
        <end position="205"/>
    </location>
</feature>
<dbReference type="STRING" id="1850517.A8708_33550"/>
<dbReference type="GO" id="GO:0005886">
    <property type="term" value="C:plasma membrane"/>
    <property type="evidence" value="ECO:0007669"/>
    <property type="project" value="UniProtKB-SubCell"/>
</dbReference>
<dbReference type="PANTHER" id="PTHR43744">
    <property type="entry name" value="ABC TRANSPORTER PERMEASE PROTEIN MG189-RELATED-RELATED"/>
    <property type="match status" value="1"/>
</dbReference>
<proteinExistence type="inferred from homology"/>
<keyword evidence="10" id="KW-1185">Reference proteome</keyword>
<evidence type="ECO:0000259" key="8">
    <source>
        <dbReference type="PROSITE" id="PS50928"/>
    </source>
</evidence>
<evidence type="ECO:0000256" key="1">
    <source>
        <dbReference type="ARBA" id="ARBA00004651"/>
    </source>
</evidence>
<accession>A0A198AM66</accession>
<evidence type="ECO:0000256" key="7">
    <source>
        <dbReference type="RuleBase" id="RU363032"/>
    </source>
</evidence>
<dbReference type="InterPro" id="IPR000515">
    <property type="entry name" value="MetI-like"/>
</dbReference>
<evidence type="ECO:0000313" key="9">
    <source>
        <dbReference type="EMBL" id="OAS22101.1"/>
    </source>
</evidence>
<dbReference type="Proteomes" id="UP000078454">
    <property type="component" value="Unassembled WGS sequence"/>
</dbReference>
<protein>
    <submittedName>
        <fullName evidence="9">ABC transporter permease</fullName>
    </submittedName>
</protein>
<dbReference type="OrthoDB" id="9810086at2"/>
<feature type="transmembrane region" description="Helical" evidence="7">
    <location>
        <begin position="256"/>
        <end position="277"/>
    </location>
</feature>
<evidence type="ECO:0000256" key="4">
    <source>
        <dbReference type="ARBA" id="ARBA00022692"/>
    </source>
</evidence>
<dbReference type="Pfam" id="PF00528">
    <property type="entry name" value="BPD_transp_1"/>
    <property type="match status" value="1"/>
</dbReference>
<dbReference type="PROSITE" id="PS50928">
    <property type="entry name" value="ABC_TM1"/>
    <property type="match status" value="1"/>
</dbReference>
<evidence type="ECO:0000256" key="3">
    <source>
        <dbReference type="ARBA" id="ARBA00022475"/>
    </source>
</evidence>
<dbReference type="Gene3D" id="1.10.3720.10">
    <property type="entry name" value="MetI-like"/>
    <property type="match status" value="1"/>
</dbReference>
<keyword evidence="3" id="KW-1003">Cell membrane</keyword>
<dbReference type="PANTHER" id="PTHR43744:SF9">
    <property type="entry name" value="POLYGALACTURONAN_RHAMNOGALACTURONAN TRANSPORT SYSTEM PERMEASE PROTEIN YTCP"/>
    <property type="match status" value="1"/>
</dbReference>
<name>A0A198AM66_9BACL</name>
<keyword evidence="4 7" id="KW-0812">Transmembrane</keyword>
<keyword evidence="2 7" id="KW-0813">Transport</keyword>
<feature type="transmembrane region" description="Helical" evidence="7">
    <location>
        <begin position="74"/>
        <end position="98"/>
    </location>
</feature>
<gene>
    <name evidence="9" type="ORF">A8708_33550</name>
</gene>
<dbReference type="AlphaFoldDB" id="A0A198AM66"/>
<feature type="transmembrane region" description="Helical" evidence="7">
    <location>
        <begin position="141"/>
        <end position="162"/>
    </location>
</feature>
<evidence type="ECO:0000256" key="2">
    <source>
        <dbReference type="ARBA" id="ARBA00022448"/>
    </source>
</evidence>
<sequence>MKIRKSFGEKVFDVSNVSFLILITVAAMLPILYVIAGSFSSSNALIHNRVFLWPVEATFDNFKLVANNSTFWKAGWMTVQIVVIGTTVNMVLTMITAYPLSKMDLKGRKYFMLLIIFTMIFSAPIIPSYLLVKNLYLLNSIWALILPGAISAFNMILCITFFRTVPDDLFDAARVDGMSEYGMVWRIVLPLSMPIVMTLLLFYAVGHWNNYFGPLLFINDRNKQTLQMYLYSLIANGDSDSTAGAAAEGGIKLSPVAIQMATIVLATVPVVLIYPFLQKHFVKGALLGSVKE</sequence>
<evidence type="ECO:0000256" key="6">
    <source>
        <dbReference type="ARBA" id="ARBA00023136"/>
    </source>
</evidence>
<feature type="transmembrane region" description="Helical" evidence="7">
    <location>
        <begin position="110"/>
        <end position="129"/>
    </location>
</feature>
<feature type="transmembrane region" description="Helical" evidence="7">
    <location>
        <begin position="12"/>
        <end position="35"/>
    </location>
</feature>
<dbReference type="InterPro" id="IPR035906">
    <property type="entry name" value="MetI-like_sf"/>
</dbReference>
<dbReference type="EMBL" id="LYPB01000046">
    <property type="protein sequence ID" value="OAS22101.1"/>
    <property type="molecule type" value="Genomic_DNA"/>
</dbReference>
<reference evidence="9 10" key="1">
    <citation type="submission" date="2016-05" db="EMBL/GenBank/DDBJ databases">
        <title>Paenibacillus sp. 1ZS3-15 nov., isolated from the rhizosphere soil.</title>
        <authorList>
            <person name="Zhang X.X."/>
            <person name="Zhang J."/>
        </authorList>
    </citation>
    <scope>NUCLEOTIDE SEQUENCE [LARGE SCALE GENOMIC DNA]</scope>
    <source>
        <strain evidence="9 10">1ZS3-15</strain>
    </source>
</reference>
<organism evidence="9 10">
    <name type="scientific">Paenibacillus oryzisoli</name>
    <dbReference type="NCBI Taxonomy" id="1850517"/>
    <lineage>
        <taxon>Bacteria</taxon>
        <taxon>Bacillati</taxon>
        <taxon>Bacillota</taxon>
        <taxon>Bacilli</taxon>
        <taxon>Bacillales</taxon>
        <taxon>Paenibacillaceae</taxon>
        <taxon>Paenibacillus</taxon>
    </lineage>
</organism>
<keyword evidence="6 7" id="KW-0472">Membrane</keyword>
<dbReference type="CDD" id="cd06261">
    <property type="entry name" value="TM_PBP2"/>
    <property type="match status" value="1"/>
</dbReference>
<evidence type="ECO:0000313" key="10">
    <source>
        <dbReference type="Proteomes" id="UP000078454"/>
    </source>
</evidence>
<comment type="caution">
    <text evidence="9">The sequence shown here is derived from an EMBL/GenBank/DDBJ whole genome shotgun (WGS) entry which is preliminary data.</text>
</comment>
<dbReference type="GO" id="GO:0055085">
    <property type="term" value="P:transmembrane transport"/>
    <property type="evidence" value="ECO:0007669"/>
    <property type="project" value="InterPro"/>
</dbReference>
<feature type="domain" description="ABC transmembrane type-1" evidence="8">
    <location>
        <begin position="75"/>
        <end position="274"/>
    </location>
</feature>
<dbReference type="RefSeq" id="WP_068662240.1">
    <property type="nucleotide sequence ID" value="NZ_LYPB01000046.1"/>
</dbReference>
<comment type="similarity">
    <text evidence="7">Belongs to the binding-protein-dependent transport system permease family.</text>
</comment>
<dbReference type="SUPFAM" id="SSF161098">
    <property type="entry name" value="MetI-like"/>
    <property type="match status" value="1"/>
</dbReference>
<keyword evidence="5 7" id="KW-1133">Transmembrane helix</keyword>
<evidence type="ECO:0000256" key="5">
    <source>
        <dbReference type="ARBA" id="ARBA00022989"/>
    </source>
</evidence>